<proteinExistence type="predicted"/>
<dbReference type="InterPro" id="IPR041426">
    <property type="entry name" value="Mos1_HTH"/>
</dbReference>
<name>A0A8X6U493_NEPPI</name>
<evidence type="ECO:0000313" key="3">
    <source>
        <dbReference type="Proteomes" id="UP000887013"/>
    </source>
</evidence>
<comment type="caution">
    <text evidence="2">The sequence shown here is derived from an EMBL/GenBank/DDBJ whole genome shotgun (WGS) entry which is preliminary data.</text>
</comment>
<reference evidence="2" key="1">
    <citation type="submission" date="2020-08" db="EMBL/GenBank/DDBJ databases">
        <title>Multicomponent nature underlies the extraordinary mechanical properties of spider dragline silk.</title>
        <authorList>
            <person name="Kono N."/>
            <person name="Nakamura H."/>
            <person name="Mori M."/>
            <person name="Yoshida Y."/>
            <person name="Ohtoshi R."/>
            <person name="Malay A.D."/>
            <person name="Moran D.A.P."/>
            <person name="Tomita M."/>
            <person name="Numata K."/>
            <person name="Arakawa K."/>
        </authorList>
    </citation>
    <scope>NUCLEOTIDE SEQUENCE</scope>
</reference>
<dbReference type="Gene3D" id="1.10.10.1450">
    <property type="match status" value="1"/>
</dbReference>
<accession>A0A8X6U493</accession>
<protein>
    <recommendedName>
        <fullName evidence="1">Mos1 transposase HTH domain-containing protein</fullName>
    </recommendedName>
</protein>
<keyword evidence="3" id="KW-1185">Reference proteome</keyword>
<organism evidence="2 3">
    <name type="scientific">Nephila pilipes</name>
    <name type="common">Giant wood spider</name>
    <name type="synonym">Nephila maculata</name>
    <dbReference type="NCBI Taxonomy" id="299642"/>
    <lineage>
        <taxon>Eukaryota</taxon>
        <taxon>Metazoa</taxon>
        <taxon>Ecdysozoa</taxon>
        <taxon>Arthropoda</taxon>
        <taxon>Chelicerata</taxon>
        <taxon>Arachnida</taxon>
        <taxon>Araneae</taxon>
        <taxon>Araneomorphae</taxon>
        <taxon>Entelegynae</taxon>
        <taxon>Araneoidea</taxon>
        <taxon>Nephilidae</taxon>
        <taxon>Nephila</taxon>
    </lineage>
</organism>
<dbReference type="Proteomes" id="UP000887013">
    <property type="component" value="Unassembled WGS sequence"/>
</dbReference>
<dbReference type="EMBL" id="BMAW01120567">
    <property type="protein sequence ID" value="GFT89864.1"/>
    <property type="molecule type" value="Genomic_DNA"/>
</dbReference>
<gene>
    <name evidence="2" type="ORF">NPIL_559541</name>
</gene>
<dbReference type="OrthoDB" id="8028980at2759"/>
<feature type="domain" description="Mos1 transposase HTH" evidence="1">
    <location>
        <begin position="11"/>
        <end position="53"/>
    </location>
</feature>
<dbReference type="AlphaFoldDB" id="A0A8X6U493"/>
<sequence>RLSETMKISEIRVLRKYEFHRGATSRQAVANNNSVFGIQVATKATAAHWFKKFC</sequence>
<evidence type="ECO:0000313" key="2">
    <source>
        <dbReference type="EMBL" id="GFT89864.1"/>
    </source>
</evidence>
<dbReference type="Pfam" id="PF17906">
    <property type="entry name" value="HTH_48"/>
    <property type="match status" value="1"/>
</dbReference>
<feature type="non-terminal residue" evidence="2">
    <location>
        <position position="1"/>
    </location>
</feature>
<evidence type="ECO:0000259" key="1">
    <source>
        <dbReference type="Pfam" id="PF17906"/>
    </source>
</evidence>